<dbReference type="GO" id="GO:0009003">
    <property type="term" value="F:signal peptidase activity"/>
    <property type="evidence" value="ECO:0007669"/>
    <property type="project" value="UniProtKB-EC"/>
</dbReference>
<gene>
    <name evidence="5" type="primary">sipV</name>
    <name evidence="5" type="ORF">Nocox_41685</name>
</gene>
<comment type="similarity">
    <text evidence="2 3">Belongs to the peptidase S26 family.</text>
</comment>
<proteinExistence type="inferred from homology"/>
<evidence type="ECO:0000256" key="1">
    <source>
        <dbReference type="ARBA" id="ARBA00004401"/>
    </source>
</evidence>
<keyword evidence="3 5" id="KW-0378">Hydrolase</keyword>
<dbReference type="EC" id="3.4.21.89" evidence="3"/>
<evidence type="ECO:0000259" key="4">
    <source>
        <dbReference type="Pfam" id="PF10502"/>
    </source>
</evidence>
<dbReference type="InterPro" id="IPR000223">
    <property type="entry name" value="Pept_S26A_signal_pept_1"/>
</dbReference>
<dbReference type="SUPFAM" id="SSF51306">
    <property type="entry name" value="LexA/Signal peptidase"/>
    <property type="match status" value="1"/>
</dbReference>
<dbReference type="PANTHER" id="PTHR43390">
    <property type="entry name" value="SIGNAL PEPTIDASE I"/>
    <property type="match status" value="1"/>
</dbReference>
<organism evidence="5 6">
    <name type="scientific">Nonomuraea coxensis DSM 45129</name>
    <dbReference type="NCBI Taxonomy" id="1122611"/>
    <lineage>
        <taxon>Bacteria</taxon>
        <taxon>Bacillati</taxon>
        <taxon>Actinomycetota</taxon>
        <taxon>Actinomycetes</taxon>
        <taxon>Streptosporangiales</taxon>
        <taxon>Streptosporangiaceae</taxon>
        <taxon>Nonomuraea</taxon>
    </lineage>
</organism>
<comment type="catalytic activity">
    <reaction evidence="3">
        <text>Cleavage of hydrophobic, N-terminal signal or leader sequences from secreted and periplasmic proteins.</text>
        <dbReference type="EC" id="3.4.21.89"/>
    </reaction>
</comment>
<dbReference type="RefSeq" id="WP_020540971.1">
    <property type="nucleotide sequence ID" value="NZ_CP068985.1"/>
</dbReference>
<accession>A0ABX8UDR0</accession>
<feature type="domain" description="Peptidase S26" evidence="4">
    <location>
        <begin position="113"/>
        <end position="148"/>
    </location>
</feature>
<dbReference type="Gene3D" id="2.10.109.10">
    <property type="entry name" value="Umud Fragment, subunit A"/>
    <property type="match status" value="1"/>
</dbReference>
<sequence length="161" mass="16889">MTAVLAGACALALTVLAVVVLAVVVLRRRVVVVSVNGPSMAPTLRHGDRVLVRRTTGVTPARGDIVVVSEPGPCRPGAPAGASDPSLVVKRVVAVAGDAEPDFLPGWARRPEGVVRAGELIVLGDNPESSWDSRQFGAVRAEQVLGVVLRPLKNPMERKRP</sequence>
<dbReference type="CDD" id="cd06530">
    <property type="entry name" value="S26_SPase_I"/>
    <property type="match status" value="1"/>
</dbReference>
<dbReference type="Pfam" id="PF10502">
    <property type="entry name" value="Peptidase_S26"/>
    <property type="match status" value="2"/>
</dbReference>
<feature type="domain" description="Peptidase S26" evidence="4">
    <location>
        <begin position="12"/>
        <end position="98"/>
    </location>
</feature>
<dbReference type="PANTHER" id="PTHR43390:SF1">
    <property type="entry name" value="CHLOROPLAST PROCESSING PEPTIDASE"/>
    <property type="match status" value="1"/>
</dbReference>
<dbReference type="Proteomes" id="UP000824681">
    <property type="component" value="Chromosome"/>
</dbReference>
<evidence type="ECO:0000313" key="6">
    <source>
        <dbReference type="Proteomes" id="UP000824681"/>
    </source>
</evidence>
<evidence type="ECO:0000256" key="2">
    <source>
        <dbReference type="ARBA" id="ARBA00009370"/>
    </source>
</evidence>
<protein>
    <recommendedName>
        <fullName evidence="3">Signal peptidase I</fullName>
        <ecNumber evidence="3">3.4.21.89</ecNumber>
    </recommendedName>
</protein>
<dbReference type="InterPro" id="IPR036286">
    <property type="entry name" value="LexA/Signal_pep-like_sf"/>
</dbReference>
<keyword evidence="6" id="KW-1185">Reference proteome</keyword>
<reference evidence="5 6" key="1">
    <citation type="journal article" date="2021" name="ACS Chem. Biol.">
        <title>Genomic-Led Discovery of a Novel Glycopeptide Antibiotic by Nonomuraea coxensis DSM 45129.</title>
        <authorList>
            <person name="Yushchuk O."/>
            <person name="Vior N.M."/>
            <person name="Andreo-Vidal A."/>
            <person name="Berini F."/>
            <person name="Ruckert C."/>
            <person name="Busche T."/>
            <person name="Binda E."/>
            <person name="Kalinowski J."/>
            <person name="Truman A.W."/>
            <person name="Marinelli F."/>
        </authorList>
    </citation>
    <scope>NUCLEOTIDE SEQUENCE [LARGE SCALE GENOMIC DNA]</scope>
    <source>
        <strain evidence="5 6">DSM 45129</strain>
    </source>
</reference>
<dbReference type="PRINTS" id="PR00727">
    <property type="entry name" value="LEADERPTASE"/>
</dbReference>
<dbReference type="NCBIfam" id="TIGR02227">
    <property type="entry name" value="sigpep_I_bact"/>
    <property type="match status" value="1"/>
</dbReference>
<keyword evidence="3" id="KW-0645">Protease</keyword>
<evidence type="ECO:0000256" key="3">
    <source>
        <dbReference type="RuleBase" id="RU362042"/>
    </source>
</evidence>
<dbReference type="EMBL" id="CP068985">
    <property type="protein sequence ID" value="QYC45878.1"/>
    <property type="molecule type" value="Genomic_DNA"/>
</dbReference>
<name>A0ABX8UDR0_9ACTN</name>
<dbReference type="InterPro" id="IPR019533">
    <property type="entry name" value="Peptidase_S26"/>
</dbReference>
<evidence type="ECO:0000313" key="5">
    <source>
        <dbReference type="EMBL" id="QYC45878.1"/>
    </source>
</evidence>
<comment type="subcellular location">
    <subcellularLocation>
        <location evidence="1">Cell membrane</location>
        <topology evidence="1">Single-pass type II membrane protein</topology>
    </subcellularLocation>
    <subcellularLocation>
        <location evidence="3">Membrane</location>
        <topology evidence="3">Single-pass type II membrane protein</topology>
    </subcellularLocation>
</comment>